<feature type="domain" description="NADP-dependent oxidoreductase" evidence="2">
    <location>
        <begin position="21"/>
        <end position="318"/>
    </location>
</feature>
<dbReference type="InterPro" id="IPR023210">
    <property type="entry name" value="NADP_OxRdtase_dom"/>
</dbReference>
<protein>
    <submittedName>
        <fullName evidence="3">Aldo/keto reductase</fullName>
    </submittedName>
</protein>
<dbReference type="Pfam" id="PF00248">
    <property type="entry name" value="Aldo_ket_red"/>
    <property type="match status" value="1"/>
</dbReference>
<evidence type="ECO:0000313" key="4">
    <source>
        <dbReference type="Proteomes" id="UP000662939"/>
    </source>
</evidence>
<dbReference type="EMBL" id="CP070496">
    <property type="protein sequence ID" value="QSB06857.1"/>
    <property type="molecule type" value="Genomic_DNA"/>
</dbReference>
<gene>
    <name evidence="3" type="ORF">JQS30_08220</name>
</gene>
<evidence type="ECO:0000313" key="3">
    <source>
        <dbReference type="EMBL" id="QSB06857.1"/>
    </source>
</evidence>
<accession>A0A895XNZ3</accession>
<dbReference type="CDD" id="cd19076">
    <property type="entry name" value="AKR_AKR13A_13D"/>
    <property type="match status" value="1"/>
</dbReference>
<dbReference type="Proteomes" id="UP000662939">
    <property type="component" value="Chromosome"/>
</dbReference>
<reference evidence="3" key="1">
    <citation type="submission" date="2021-02" db="EMBL/GenBank/DDBJ databases">
        <title>Natronoglycomyces albus gen. nov., sp. nov, a haloalkaliphilic actinobacterium from a soda solonchak soil.</title>
        <authorList>
            <person name="Sorokin D.Y."/>
            <person name="Khijniak T.V."/>
            <person name="Zakharycheva A.P."/>
            <person name="Boueva O.V."/>
            <person name="Ariskina E.V."/>
            <person name="Hahnke R.L."/>
            <person name="Bunk B."/>
            <person name="Sproer C."/>
            <person name="Schumann P."/>
            <person name="Evtushenko L.I."/>
            <person name="Kublanov I.V."/>
        </authorList>
    </citation>
    <scope>NUCLEOTIDE SEQUENCE</scope>
    <source>
        <strain evidence="3">DSM 106290</strain>
    </source>
</reference>
<proteinExistence type="predicted"/>
<dbReference type="InterPro" id="IPR036812">
    <property type="entry name" value="NAD(P)_OxRdtase_dom_sf"/>
</dbReference>
<keyword evidence="1" id="KW-0560">Oxidoreductase</keyword>
<sequence length="338" mass="36684">MNTTIATTTLGTNGPTVGMQGLGCMGMSAFYGPSDDRASRATLEAALERGVTMFDTADMYGNGANEEFLSPFFRAHRDRVFLATKFGIRQRSTDVMDREIKGDRNYVRHAAEESLRRLGTDHIDLYYMHRRDVNTPLEETIEAMAELVKEGKVSHLGLSEVTAAEIEQAHAIHPIAAVQSEWSLFSRDIETNVVPTAAGLGIALVPYSPLGRGFLTGAFSDATKELADNDVRRRMARFVGDNAQANAALVAPIREVAQAHEVSLAEVALAWVHSRAAAHQLPVVPIPGTRSVERLHQNLAATDLTLSDSDLAKLEGIADHVAGLRYPAGSGFSSQDRE</sequence>
<organism evidence="3 4">
    <name type="scientific">Natronoglycomyces albus</name>
    <dbReference type="NCBI Taxonomy" id="2811108"/>
    <lineage>
        <taxon>Bacteria</taxon>
        <taxon>Bacillati</taxon>
        <taxon>Actinomycetota</taxon>
        <taxon>Actinomycetes</taxon>
        <taxon>Glycomycetales</taxon>
        <taxon>Glycomycetaceae</taxon>
        <taxon>Natronoglycomyces</taxon>
    </lineage>
</organism>
<dbReference type="RefSeq" id="WP_213172864.1">
    <property type="nucleotide sequence ID" value="NZ_CP070496.1"/>
</dbReference>
<dbReference type="Gene3D" id="3.20.20.100">
    <property type="entry name" value="NADP-dependent oxidoreductase domain"/>
    <property type="match status" value="1"/>
</dbReference>
<dbReference type="GO" id="GO:0016491">
    <property type="term" value="F:oxidoreductase activity"/>
    <property type="evidence" value="ECO:0007669"/>
    <property type="project" value="UniProtKB-KW"/>
</dbReference>
<dbReference type="InterPro" id="IPR050791">
    <property type="entry name" value="Aldo-Keto_reductase"/>
</dbReference>
<name>A0A895XNZ3_9ACTN</name>
<dbReference type="AlphaFoldDB" id="A0A895XNZ3"/>
<dbReference type="KEGG" id="nav:JQS30_08220"/>
<evidence type="ECO:0000259" key="2">
    <source>
        <dbReference type="Pfam" id="PF00248"/>
    </source>
</evidence>
<keyword evidence="4" id="KW-1185">Reference proteome</keyword>
<dbReference type="GO" id="GO:0005737">
    <property type="term" value="C:cytoplasm"/>
    <property type="evidence" value="ECO:0007669"/>
    <property type="project" value="TreeGrafter"/>
</dbReference>
<dbReference type="PANTHER" id="PTHR43625">
    <property type="entry name" value="AFLATOXIN B1 ALDEHYDE REDUCTASE"/>
    <property type="match status" value="1"/>
</dbReference>
<dbReference type="PANTHER" id="PTHR43625:SF77">
    <property type="entry name" value="ALDO-KETO REDUCTASE"/>
    <property type="match status" value="1"/>
</dbReference>
<dbReference type="SUPFAM" id="SSF51430">
    <property type="entry name" value="NAD(P)-linked oxidoreductase"/>
    <property type="match status" value="1"/>
</dbReference>
<evidence type="ECO:0000256" key="1">
    <source>
        <dbReference type="ARBA" id="ARBA00023002"/>
    </source>
</evidence>